<dbReference type="PIRSF" id="PIRSF000149">
    <property type="entry name" value="GAP_DH"/>
    <property type="match status" value="1"/>
</dbReference>
<dbReference type="PANTHER" id="PTHR43148">
    <property type="entry name" value="GLYCERALDEHYDE-3-PHOSPHATE DEHYDROGENASE 2"/>
    <property type="match status" value="1"/>
</dbReference>
<feature type="binding site" evidence="4">
    <location>
        <position position="322"/>
    </location>
    <ligand>
        <name>NAD(+)</name>
        <dbReference type="ChEBI" id="CHEBI:57540"/>
    </ligand>
</feature>
<protein>
    <submittedName>
        <fullName evidence="8">Erythrose-4-phosphate dehydrogenase</fullName>
        <ecNumber evidence="8">1.2.1.12</ecNumber>
    </submittedName>
</protein>
<dbReference type="RefSeq" id="WP_128354414.1">
    <property type="nucleotide sequence ID" value="NZ_CP022987.1"/>
</dbReference>
<dbReference type="Proteomes" id="UP000283474">
    <property type="component" value="Chromosome"/>
</dbReference>
<keyword evidence="9" id="KW-1185">Reference proteome</keyword>
<comment type="similarity">
    <text evidence="6">Belongs to the glyceraldehyde-3-phosphate dehydrogenase family.</text>
</comment>
<dbReference type="InterPro" id="IPR020828">
    <property type="entry name" value="GlycerAld_3-P_DH_NAD(P)-bd"/>
</dbReference>
<proteinExistence type="inferred from homology"/>
<dbReference type="EMBL" id="CP022987">
    <property type="protein sequence ID" value="QAA93370.1"/>
    <property type="molecule type" value="Genomic_DNA"/>
</dbReference>
<dbReference type="FunFam" id="3.40.50.720:FF:000001">
    <property type="entry name" value="Glyceraldehyde-3-phosphate dehydrogenase"/>
    <property type="match status" value="1"/>
</dbReference>
<keyword evidence="2 8" id="KW-0560">Oxidoreductase</keyword>
<dbReference type="InterPro" id="IPR020830">
    <property type="entry name" value="GlycerAld_3-P_DH_AS"/>
</dbReference>
<feature type="binding site" evidence="4">
    <location>
        <begin position="14"/>
        <end position="15"/>
    </location>
    <ligand>
        <name>NAD(+)</name>
        <dbReference type="ChEBI" id="CHEBI:57540"/>
    </ligand>
</feature>
<dbReference type="PROSITE" id="PS00071">
    <property type="entry name" value="GAPDH"/>
    <property type="match status" value="1"/>
</dbReference>
<evidence type="ECO:0000313" key="9">
    <source>
        <dbReference type="Proteomes" id="UP000283474"/>
    </source>
</evidence>
<dbReference type="PRINTS" id="PR00078">
    <property type="entry name" value="G3PDHDRGNASE"/>
</dbReference>
<feature type="domain" description="Glyceraldehyde 3-phosphate dehydrogenase NAD(P) binding" evidence="7">
    <location>
        <begin position="5"/>
        <end position="159"/>
    </location>
</feature>
<keyword evidence="4" id="KW-0547">Nucleotide-binding</keyword>
<dbReference type="InterPro" id="IPR020831">
    <property type="entry name" value="GlycerAld/Erythrose_P_DH"/>
</dbReference>
<dbReference type="EC" id="1.2.1.12" evidence="8"/>
<sequence length="356" mass="39184">MSRPLRLAINGYGRIGRCVLRALYESPHNSGCQIVAINEPADLATMAYLSQFDSTHGVFPGTIEQAGDGLLVNGRLVQVSHEHEPDAVDWRTLDIDILLECSGRYGSREQLQPFLDAGCPRVLLSQPGNSAQDVDYTVVHGINQDGLTGHERLVSNASCTTNAIIPVLSELDAAFGVEHAFLTTLHSVMNDQPMIDGYHHADLRRTRSAMQSIIPVSTGLAQGVERLLPQLAGKVQAKAIRVPILNVSAIDLMLTLRRDVTEQQLNALMMEATTRYQGLLAYSNHPHASVDFNHNPHSAIIDGSQTRTNGDGFANLFVWFDNEWGFANRMLDVAQAWADRFREVEMPDQAASRAYS</sequence>
<dbReference type="InterPro" id="IPR020829">
    <property type="entry name" value="GlycerAld_3-P_DH_cat"/>
</dbReference>
<dbReference type="Gene3D" id="3.30.360.10">
    <property type="entry name" value="Dihydrodipicolinate Reductase, domain 2"/>
    <property type="match status" value="1"/>
</dbReference>
<dbReference type="SUPFAM" id="SSF55347">
    <property type="entry name" value="Glyceraldehyde-3-phosphate dehydrogenase-like, C-terminal domain"/>
    <property type="match status" value="1"/>
</dbReference>
<keyword evidence="4" id="KW-0520">NAD</keyword>
<organism evidence="8 9">
    <name type="scientific">Pollutimonas thiosulfatoxidans</name>
    <dbReference type="NCBI Taxonomy" id="2028345"/>
    <lineage>
        <taxon>Bacteria</taxon>
        <taxon>Pseudomonadati</taxon>
        <taxon>Pseudomonadota</taxon>
        <taxon>Betaproteobacteria</taxon>
        <taxon>Burkholderiales</taxon>
        <taxon>Alcaligenaceae</taxon>
        <taxon>Pollutimonas</taxon>
    </lineage>
</organism>
<dbReference type="AlphaFoldDB" id="A0A410GAM4"/>
<dbReference type="SMART" id="SM00846">
    <property type="entry name" value="Gp_dh_N"/>
    <property type="match status" value="1"/>
</dbReference>
<evidence type="ECO:0000256" key="1">
    <source>
        <dbReference type="ARBA" id="ARBA00011881"/>
    </source>
</evidence>
<dbReference type="Pfam" id="PF02800">
    <property type="entry name" value="Gp_dh_C"/>
    <property type="match status" value="1"/>
</dbReference>
<evidence type="ECO:0000256" key="3">
    <source>
        <dbReference type="PIRSR" id="PIRSR000149-1"/>
    </source>
</evidence>
<dbReference type="OrthoDB" id="9803304at2"/>
<evidence type="ECO:0000256" key="6">
    <source>
        <dbReference type="RuleBase" id="RU000397"/>
    </source>
</evidence>
<feature type="site" description="Activates thiol group during catalysis" evidence="5">
    <location>
        <position position="186"/>
    </location>
</feature>
<dbReference type="GO" id="GO:0051287">
    <property type="term" value="F:NAD binding"/>
    <property type="evidence" value="ECO:0007669"/>
    <property type="project" value="InterPro"/>
</dbReference>
<dbReference type="GO" id="GO:0004365">
    <property type="term" value="F:glyceraldehyde-3-phosphate dehydrogenase (NAD+) (phosphorylating) activity"/>
    <property type="evidence" value="ECO:0007669"/>
    <property type="project" value="UniProtKB-EC"/>
</dbReference>
<comment type="subunit">
    <text evidence="1">Homotetramer.</text>
</comment>
<feature type="binding site" evidence="4">
    <location>
        <position position="125"/>
    </location>
    <ligand>
        <name>NAD(+)</name>
        <dbReference type="ChEBI" id="CHEBI:57540"/>
    </ligand>
</feature>
<dbReference type="Pfam" id="PF00044">
    <property type="entry name" value="Gp_dh_N"/>
    <property type="match status" value="1"/>
</dbReference>
<evidence type="ECO:0000256" key="4">
    <source>
        <dbReference type="PIRSR" id="PIRSR000149-3"/>
    </source>
</evidence>
<evidence type="ECO:0000256" key="2">
    <source>
        <dbReference type="ARBA" id="ARBA00023002"/>
    </source>
</evidence>
<dbReference type="SUPFAM" id="SSF51735">
    <property type="entry name" value="NAD(P)-binding Rossmann-fold domains"/>
    <property type="match status" value="1"/>
</dbReference>
<evidence type="ECO:0000256" key="5">
    <source>
        <dbReference type="PIRSR" id="PIRSR000149-4"/>
    </source>
</evidence>
<gene>
    <name evidence="8" type="primary">gapA</name>
    <name evidence="8" type="ORF">CKA81_05635</name>
</gene>
<dbReference type="InterPro" id="IPR036291">
    <property type="entry name" value="NAD(P)-bd_dom_sf"/>
</dbReference>
<evidence type="ECO:0000259" key="7">
    <source>
        <dbReference type="SMART" id="SM00846"/>
    </source>
</evidence>
<reference evidence="8 9" key="1">
    <citation type="submission" date="2017-08" db="EMBL/GenBank/DDBJ databases">
        <authorList>
            <person name="Park S.-J."/>
            <person name="Kim H."/>
        </authorList>
    </citation>
    <scope>NUCLEOTIDE SEQUENCE [LARGE SCALE GENOMIC DNA]</scope>
    <source>
        <strain evidence="9">ye3</strain>
    </source>
</reference>
<feature type="active site" description="Nucleophile" evidence="3">
    <location>
        <position position="159"/>
    </location>
</feature>
<name>A0A410GAM4_9BURK</name>
<evidence type="ECO:0000313" key="8">
    <source>
        <dbReference type="EMBL" id="QAA93370.1"/>
    </source>
</evidence>
<dbReference type="Gene3D" id="3.40.50.720">
    <property type="entry name" value="NAD(P)-binding Rossmann-like Domain"/>
    <property type="match status" value="1"/>
</dbReference>
<accession>A0A410GAM4</accession>
<dbReference type="KEGG" id="pus:CKA81_05635"/>